<dbReference type="Proteomes" id="UP001165960">
    <property type="component" value="Unassembled WGS sequence"/>
</dbReference>
<comment type="caution">
    <text evidence="1">The sequence shown here is derived from an EMBL/GenBank/DDBJ whole genome shotgun (WGS) entry which is preliminary data.</text>
</comment>
<evidence type="ECO:0000313" key="2">
    <source>
        <dbReference type="Proteomes" id="UP001165960"/>
    </source>
</evidence>
<name>A0ACC2U7I3_9FUNG</name>
<keyword evidence="2" id="KW-1185">Reference proteome</keyword>
<sequence length="126" mass="14607">MMDSNLPYTNADYGEWGNPNNLTYFNYIQQYSPYDNIPTKPTHFPDLFVRSSLNDNQVQFWEPAKYVAKVRHLTSHLNSTIIHTIDMDGGHSSTNAKAGMQKYAEDFAFIITSYTAWKRQMATRNE</sequence>
<gene>
    <name evidence="1" type="ORF">DSO57_1000849</name>
</gene>
<reference evidence="1" key="1">
    <citation type="submission" date="2022-04" db="EMBL/GenBank/DDBJ databases">
        <title>Genome of the entomopathogenic fungus Entomophthora muscae.</title>
        <authorList>
            <person name="Elya C."/>
            <person name="Lovett B.R."/>
            <person name="Lee E."/>
            <person name="Macias A.M."/>
            <person name="Hajek A.E."/>
            <person name="De Bivort B.L."/>
            <person name="Kasson M.T."/>
            <person name="De Fine Licht H.H."/>
            <person name="Stajich J.E."/>
        </authorList>
    </citation>
    <scope>NUCLEOTIDE SEQUENCE</scope>
    <source>
        <strain evidence="1">Berkeley</strain>
    </source>
</reference>
<accession>A0ACC2U7I3</accession>
<protein>
    <submittedName>
        <fullName evidence="1">Uncharacterized protein</fullName>
    </submittedName>
</protein>
<proteinExistence type="predicted"/>
<evidence type="ECO:0000313" key="1">
    <source>
        <dbReference type="EMBL" id="KAJ9082864.1"/>
    </source>
</evidence>
<dbReference type="EMBL" id="QTSX02001422">
    <property type="protein sequence ID" value="KAJ9082864.1"/>
    <property type="molecule type" value="Genomic_DNA"/>
</dbReference>
<organism evidence="1 2">
    <name type="scientific">Entomophthora muscae</name>
    <dbReference type="NCBI Taxonomy" id="34485"/>
    <lineage>
        <taxon>Eukaryota</taxon>
        <taxon>Fungi</taxon>
        <taxon>Fungi incertae sedis</taxon>
        <taxon>Zoopagomycota</taxon>
        <taxon>Entomophthoromycotina</taxon>
        <taxon>Entomophthoromycetes</taxon>
        <taxon>Entomophthorales</taxon>
        <taxon>Entomophthoraceae</taxon>
        <taxon>Entomophthora</taxon>
    </lineage>
</organism>